<dbReference type="Proteomes" id="UP001168821">
    <property type="component" value="Unassembled WGS sequence"/>
</dbReference>
<protein>
    <recommendedName>
        <fullName evidence="1">DUF4817 domain-containing protein</fullName>
    </recommendedName>
</protein>
<comment type="caution">
    <text evidence="2">The sequence shown here is derived from an EMBL/GenBank/DDBJ whole genome shotgun (WGS) entry which is preliminary data.</text>
</comment>
<sequence>MVAFSTAEMTDMVLIYGRAFGNVPEAQRLYQEKFLPRRLRQHTTFSAVVQRLRENGKFLPSTTARGRERTQHVTDVEPEILEIVEKKPKHKHSQHF</sequence>
<gene>
    <name evidence="2" type="ORF">Zmor_026934</name>
</gene>
<accession>A0AA38HV07</accession>
<evidence type="ECO:0000313" key="3">
    <source>
        <dbReference type="Proteomes" id="UP001168821"/>
    </source>
</evidence>
<reference evidence="2" key="1">
    <citation type="journal article" date="2023" name="G3 (Bethesda)">
        <title>Whole genome assemblies of Zophobas morio and Tenebrio molitor.</title>
        <authorList>
            <person name="Kaur S."/>
            <person name="Stinson S.A."/>
            <person name="diCenzo G.C."/>
        </authorList>
    </citation>
    <scope>NUCLEOTIDE SEQUENCE</scope>
    <source>
        <strain evidence="2">QUZm001</strain>
    </source>
</reference>
<name>A0AA38HV07_9CUCU</name>
<keyword evidence="3" id="KW-1185">Reference proteome</keyword>
<feature type="domain" description="DUF4817" evidence="1">
    <location>
        <begin position="5"/>
        <end position="57"/>
    </location>
</feature>
<dbReference type="InterPro" id="IPR032135">
    <property type="entry name" value="DUF4817"/>
</dbReference>
<evidence type="ECO:0000259" key="1">
    <source>
        <dbReference type="Pfam" id="PF16087"/>
    </source>
</evidence>
<evidence type="ECO:0000313" key="2">
    <source>
        <dbReference type="EMBL" id="KAJ3644268.1"/>
    </source>
</evidence>
<dbReference type="EMBL" id="JALNTZ010000008">
    <property type="protein sequence ID" value="KAJ3644268.1"/>
    <property type="molecule type" value="Genomic_DNA"/>
</dbReference>
<organism evidence="2 3">
    <name type="scientific">Zophobas morio</name>
    <dbReference type="NCBI Taxonomy" id="2755281"/>
    <lineage>
        <taxon>Eukaryota</taxon>
        <taxon>Metazoa</taxon>
        <taxon>Ecdysozoa</taxon>
        <taxon>Arthropoda</taxon>
        <taxon>Hexapoda</taxon>
        <taxon>Insecta</taxon>
        <taxon>Pterygota</taxon>
        <taxon>Neoptera</taxon>
        <taxon>Endopterygota</taxon>
        <taxon>Coleoptera</taxon>
        <taxon>Polyphaga</taxon>
        <taxon>Cucujiformia</taxon>
        <taxon>Tenebrionidae</taxon>
        <taxon>Zophobas</taxon>
    </lineage>
</organism>
<dbReference type="Pfam" id="PF16087">
    <property type="entry name" value="DUF4817"/>
    <property type="match status" value="1"/>
</dbReference>
<dbReference type="AlphaFoldDB" id="A0AA38HV07"/>
<proteinExistence type="predicted"/>